<dbReference type="EMBL" id="LAZR01045448">
    <property type="protein sequence ID" value="KKK98850.1"/>
    <property type="molecule type" value="Genomic_DNA"/>
</dbReference>
<comment type="caution">
    <text evidence="1">The sequence shown here is derived from an EMBL/GenBank/DDBJ whole genome shotgun (WGS) entry which is preliminary data.</text>
</comment>
<protein>
    <submittedName>
        <fullName evidence="1">Uncharacterized protein</fullName>
    </submittedName>
</protein>
<reference evidence="1" key="1">
    <citation type="journal article" date="2015" name="Nature">
        <title>Complex archaea that bridge the gap between prokaryotes and eukaryotes.</title>
        <authorList>
            <person name="Spang A."/>
            <person name="Saw J.H."/>
            <person name="Jorgensen S.L."/>
            <person name="Zaremba-Niedzwiedzka K."/>
            <person name="Martijn J."/>
            <person name="Lind A.E."/>
            <person name="van Eijk R."/>
            <person name="Schleper C."/>
            <person name="Guy L."/>
            <person name="Ettema T.J."/>
        </authorList>
    </citation>
    <scope>NUCLEOTIDE SEQUENCE</scope>
</reference>
<evidence type="ECO:0000313" key="1">
    <source>
        <dbReference type="EMBL" id="KKK98850.1"/>
    </source>
</evidence>
<gene>
    <name evidence="1" type="ORF">LCGC14_2638660</name>
</gene>
<sequence length="78" mass="8572">MTRSTDTNLVIAAERLAAIRERTHALANGQLRRPGQRERIGDLKSHLRSLSNTADPGLRALAAYCPTIARAYAEQLDS</sequence>
<proteinExistence type="predicted"/>
<organism evidence="1">
    <name type="scientific">marine sediment metagenome</name>
    <dbReference type="NCBI Taxonomy" id="412755"/>
    <lineage>
        <taxon>unclassified sequences</taxon>
        <taxon>metagenomes</taxon>
        <taxon>ecological metagenomes</taxon>
    </lineage>
</organism>
<accession>A0A0F9AKQ6</accession>
<name>A0A0F9AKQ6_9ZZZZ</name>
<dbReference type="AlphaFoldDB" id="A0A0F9AKQ6"/>